<feature type="non-terminal residue" evidence="3">
    <location>
        <position position="1"/>
    </location>
</feature>
<keyword evidence="2" id="KW-0812">Transmembrane</keyword>
<accession>A0ABD0KKM8</accession>
<protein>
    <recommendedName>
        <fullName evidence="5">G-protein coupled receptors family 1 profile domain-containing protein</fullName>
    </recommendedName>
</protein>
<feature type="transmembrane region" description="Helical" evidence="2">
    <location>
        <begin position="99"/>
        <end position="119"/>
    </location>
</feature>
<feature type="transmembrane region" description="Helical" evidence="2">
    <location>
        <begin position="26"/>
        <end position="45"/>
    </location>
</feature>
<evidence type="ECO:0008006" key="5">
    <source>
        <dbReference type="Google" id="ProtNLM"/>
    </source>
</evidence>
<keyword evidence="2" id="KW-1133">Transmembrane helix</keyword>
<feature type="transmembrane region" description="Helical" evidence="2">
    <location>
        <begin position="152"/>
        <end position="169"/>
    </location>
</feature>
<evidence type="ECO:0000256" key="1">
    <source>
        <dbReference type="SAM" id="MobiDB-lite"/>
    </source>
</evidence>
<feature type="transmembrane region" description="Helical" evidence="2">
    <location>
        <begin position="57"/>
        <end position="79"/>
    </location>
</feature>
<proteinExistence type="predicted"/>
<gene>
    <name evidence="3" type="ORF">BaRGS_00021030</name>
</gene>
<sequence>AVAYSRDNELDSQTCSAQAVLRMWTLSNIFCSSGTVAIFLLVDFCRPNWHLPCTGRFNVILGAVLLAWGVPVFPALSATTPAHFSHDVLACAIPRVEEFVLSLLLYFPVTVIVLGAYVFRTAYERRFHPYPTPKVKHVDLALFVMHDSNHRAFLMLICHHVLLIISYTLPSVLQRAFLEDEDSIRSVAVFGSVLYGIRSTLAAFIIVVVNSDLRAALRNFISRRTGKVDSESEGDSEIKSAKSLRNDDASSSARLPTGLKDGDGAALPTASKDGAGDAPKNAKSDAVPNSGDLLGREKSPGVPQFAGPPREAQAPTETQL</sequence>
<feature type="compositionally biased region" description="Basic and acidic residues" evidence="1">
    <location>
        <begin position="226"/>
        <end position="248"/>
    </location>
</feature>
<dbReference type="Gene3D" id="1.20.1070.10">
    <property type="entry name" value="Rhodopsin 7-helix transmembrane proteins"/>
    <property type="match status" value="1"/>
</dbReference>
<reference evidence="3 4" key="1">
    <citation type="journal article" date="2023" name="Sci. Data">
        <title>Genome assembly of the Korean intertidal mud-creeper Batillaria attramentaria.</title>
        <authorList>
            <person name="Patra A.K."/>
            <person name="Ho P.T."/>
            <person name="Jun S."/>
            <person name="Lee S.J."/>
            <person name="Kim Y."/>
            <person name="Won Y.J."/>
        </authorList>
    </citation>
    <scope>NUCLEOTIDE SEQUENCE [LARGE SCALE GENOMIC DNA]</scope>
    <source>
        <strain evidence="3">Wonlab-2016</strain>
    </source>
</reference>
<organism evidence="3 4">
    <name type="scientific">Batillaria attramentaria</name>
    <dbReference type="NCBI Taxonomy" id="370345"/>
    <lineage>
        <taxon>Eukaryota</taxon>
        <taxon>Metazoa</taxon>
        <taxon>Spiralia</taxon>
        <taxon>Lophotrochozoa</taxon>
        <taxon>Mollusca</taxon>
        <taxon>Gastropoda</taxon>
        <taxon>Caenogastropoda</taxon>
        <taxon>Sorbeoconcha</taxon>
        <taxon>Cerithioidea</taxon>
        <taxon>Batillariidae</taxon>
        <taxon>Batillaria</taxon>
    </lineage>
</organism>
<evidence type="ECO:0000313" key="4">
    <source>
        <dbReference type="Proteomes" id="UP001519460"/>
    </source>
</evidence>
<evidence type="ECO:0000256" key="2">
    <source>
        <dbReference type="SAM" id="Phobius"/>
    </source>
</evidence>
<dbReference type="AlphaFoldDB" id="A0ABD0KKM8"/>
<keyword evidence="2" id="KW-0472">Membrane</keyword>
<dbReference type="SUPFAM" id="SSF81321">
    <property type="entry name" value="Family A G protein-coupled receptor-like"/>
    <property type="match status" value="1"/>
</dbReference>
<name>A0ABD0KKM8_9CAEN</name>
<evidence type="ECO:0000313" key="3">
    <source>
        <dbReference type="EMBL" id="KAK7487763.1"/>
    </source>
</evidence>
<feature type="transmembrane region" description="Helical" evidence="2">
    <location>
        <begin position="189"/>
        <end position="209"/>
    </location>
</feature>
<dbReference type="EMBL" id="JACVVK020000160">
    <property type="protein sequence ID" value="KAK7487763.1"/>
    <property type="molecule type" value="Genomic_DNA"/>
</dbReference>
<dbReference type="Proteomes" id="UP001519460">
    <property type="component" value="Unassembled WGS sequence"/>
</dbReference>
<feature type="region of interest" description="Disordered" evidence="1">
    <location>
        <begin position="226"/>
        <end position="320"/>
    </location>
</feature>
<keyword evidence="4" id="KW-1185">Reference proteome</keyword>
<comment type="caution">
    <text evidence="3">The sequence shown here is derived from an EMBL/GenBank/DDBJ whole genome shotgun (WGS) entry which is preliminary data.</text>
</comment>